<dbReference type="InterPro" id="IPR013106">
    <property type="entry name" value="Ig_V-set"/>
</dbReference>
<evidence type="ECO:0000256" key="4">
    <source>
        <dbReference type="ARBA" id="ARBA00022729"/>
    </source>
</evidence>
<organism evidence="14 15">
    <name type="scientific">Pundamilia nyererei</name>
    <dbReference type="NCBI Taxonomy" id="303518"/>
    <lineage>
        <taxon>Eukaryota</taxon>
        <taxon>Metazoa</taxon>
        <taxon>Chordata</taxon>
        <taxon>Craniata</taxon>
        <taxon>Vertebrata</taxon>
        <taxon>Euteleostomi</taxon>
        <taxon>Actinopterygii</taxon>
        <taxon>Neopterygii</taxon>
        <taxon>Teleostei</taxon>
        <taxon>Neoteleostei</taxon>
        <taxon>Acanthomorphata</taxon>
        <taxon>Ovalentaria</taxon>
        <taxon>Cichlomorphae</taxon>
        <taxon>Cichliformes</taxon>
        <taxon>Cichlidae</taxon>
        <taxon>African cichlids</taxon>
        <taxon>Pseudocrenilabrinae</taxon>
        <taxon>Haplochromini</taxon>
        <taxon>Pundamilia</taxon>
    </lineage>
</organism>
<keyword evidence="10" id="KW-0393">Immunoglobulin domain</keyword>
<dbReference type="GeneID" id="102211390"/>
<keyword evidence="7" id="KW-1015">Disulfide bond</keyword>
<evidence type="ECO:0000256" key="11">
    <source>
        <dbReference type="SAM" id="MobiDB-lite"/>
    </source>
</evidence>
<evidence type="ECO:0000256" key="7">
    <source>
        <dbReference type="ARBA" id="ARBA00023157"/>
    </source>
</evidence>
<dbReference type="InterPro" id="IPR003599">
    <property type="entry name" value="Ig_sub"/>
</dbReference>
<keyword evidence="9" id="KW-0325">Glycoprotein</keyword>
<dbReference type="Gene3D" id="2.60.40.10">
    <property type="entry name" value="Immunoglobulins"/>
    <property type="match status" value="1"/>
</dbReference>
<dbReference type="RefSeq" id="XP_005755427.1">
    <property type="nucleotide sequence ID" value="XM_005755370.2"/>
</dbReference>
<dbReference type="GO" id="GO:0042130">
    <property type="term" value="P:negative regulation of T cell proliferation"/>
    <property type="evidence" value="ECO:0007669"/>
    <property type="project" value="TreeGrafter"/>
</dbReference>
<dbReference type="PANTHER" id="PTHR25466:SF9">
    <property type="entry name" value="FIBRONECTIN TYPE-III DOMAIN-CONTAINING PROTEIN"/>
    <property type="match status" value="1"/>
</dbReference>
<evidence type="ECO:0000256" key="6">
    <source>
        <dbReference type="ARBA" id="ARBA00023136"/>
    </source>
</evidence>
<dbReference type="AlphaFoldDB" id="A0A9Y3S7Q6"/>
<name>A0A9Y3S7Q6_9CICH</name>
<dbReference type="GO" id="GO:0007166">
    <property type="term" value="P:cell surface receptor signaling pathway"/>
    <property type="evidence" value="ECO:0007669"/>
    <property type="project" value="TreeGrafter"/>
</dbReference>
<dbReference type="SMART" id="SM00409">
    <property type="entry name" value="IG"/>
    <property type="match status" value="1"/>
</dbReference>
<keyword evidence="3 12" id="KW-0812">Transmembrane</keyword>
<dbReference type="GO" id="GO:0031295">
    <property type="term" value="P:T cell costimulation"/>
    <property type="evidence" value="ECO:0007669"/>
    <property type="project" value="TreeGrafter"/>
</dbReference>
<dbReference type="PANTHER" id="PTHR25466">
    <property type="entry name" value="T-LYMPHOCYTE ACTIVATION ANTIGEN"/>
    <property type="match status" value="1"/>
</dbReference>
<feature type="compositionally biased region" description="Basic and acidic residues" evidence="11">
    <location>
        <begin position="125"/>
        <end position="135"/>
    </location>
</feature>
<evidence type="ECO:0000256" key="2">
    <source>
        <dbReference type="ARBA" id="ARBA00022475"/>
    </source>
</evidence>
<dbReference type="SMART" id="SM00406">
    <property type="entry name" value="IGv"/>
    <property type="match status" value="1"/>
</dbReference>
<keyword evidence="14" id="KW-1185">Reference proteome</keyword>
<dbReference type="InterPro" id="IPR036179">
    <property type="entry name" value="Ig-like_dom_sf"/>
</dbReference>
<comment type="subcellular location">
    <subcellularLocation>
        <location evidence="1">Cell membrane</location>
        <topology evidence="1">Single-pass type I membrane protein</topology>
    </subcellularLocation>
</comment>
<feature type="region of interest" description="Disordered" evidence="11">
    <location>
        <begin position="111"/>
        <end position="135"/>
    </location>
</feature>
<evidence type="ECO:0000256" key="10">
    <source>
        <dbReference type="ARBA" id="ARBA00023319"/>
    </source>
</evidence>
<keyword evidence="8 15" id="KW-0675">Receptor</keyword>
<evidence type="ECO:0000313" key="14">
    <source>
        <dbReference type="Proteomes" id="UP000695023"/>
    </source>
</evidence>
<evidence type="ECO:0000256" key="1">
    <source>
        <dbReference type="ARBA" id="ARBA00004251"/>
    </source>
</evidence>
<dbReference type="GO" id="GO:0009897">
    <property type="term" value="C:external side of plasma membrane"/>
    <property type="evidence" value="ECO:0007669"/>
    <property type="project" value="TreeGrafter"/>
</dbReference>
<dbReference type="InterPro" id="IPR007110">
    <property type="entry name" value="Ig-like_dom"/>
</dbReference>
<dbReference type="GO" id="GO:0071222">
    <property type="term" value="P:cellular response to lipopolysaccharide"/>
    <property type="evidence" value="ECO:0007669"/>
    <property type="project" value="TreeGrafter"/>
</dbReference>
<dbReference type="InterPro" id="IPR051713">
    <property type="entry name" value="T-cell_Activation_Regulation"/>
</dbReference>
<evidence type="ECO:0000256" key="5">
    <source>
        <dbReference type="ARBA" id="ARBA00022989"/>
    </source>
</evidence>
<dbReference type="PROSITE" id="PS50835">
    <property type="entry name" value="IG_LIKE"/>
    <property type="match status" value="1"/>
</dbReference>
<evidence type="ECO:0000313" key="15">
    <source>
        <dbReference type="RefSeq" id="XP_005755427.1"/>
    </source>
</evidence>
<evidence type="ECO:0000256" key="3">
    <source>
        <dbReference type="ARBA" id="ARBA00022692"/>
    </source>
</evidence>
<gene>
    <name evidence="15" type="primary">LOC102211390</name>
</gene>
<proteinExistence type="predicted"/>
<dbReference type="SUPFAM" id="SSF48726">
    <property type="entry name" value="Immunoglobulin"/>
    <property type="match status" value="1"/>
</dbReference>
<sequence>MTAESGQDVTLTCRAPKNNIILGVEWSRADLRDEYVLFYRNEQLDPDNQHPSFKNRVDLQDKQLKDGDVSLILKNVSINDNGTYECRVKAGTNRRKRAILDVDPISSITLSVVDPPGHTGGDTEDGGKEDGGKEDGSVGLKVGLSVSTVLLVAAVVGFVIYKKCQPKQTEFMPANR</sequence>
<dbReference type="Pfam" id="PF07686">
    <property type="entry name" value="V-set"/>
    <property type="match status" value="1"/>
</dbReference>
<dbReference type="GO" id="GO:0042102">
    <property type="term" value="P:positive regulation of T cell proliferation"/>
    <property type="evidence" value="ECO:0007669"/>
    <property type="project" value="TreeGrafter"/>
</dbReference>
<evidence type="ECO:0000259" key="13">
    <source>
        <dbReference type="PROSITE" id="PS50835"/>
    </source>
</evidence>
<feature type="transmembrane region" description="Helical" evidence="12">
    <location>
        <begin position="142"/>
        <end position="161"/>
    </location>
</feature>
<accession>A0A9Y3S7Q6</accession>
<keyword evidence="2" id="KW-1003">Cell membrane</keyword>
<keyword evidence="6 12" id="KW-0472">Membrane</keyword>
<reference evidence="15" key="1">
    <citation type="submission" date="2025-08" db="UniProtKB">
        <authorList>
            <consortium name="RefSeq"/>
        </authorList>
    </citation>
    <scope>IDENTIFICATION</scope>
</reference>
<evidence type="ECO:0000256" key="8">
    <source>
        <dbReference type="ARBA" id="ARBA00023170"/>
    </source>
</evidence>
<keyword evidence="5 12" id="KW-1133">Transmembrane helix</keyword>
<keyword evidence="4" id="KW-0732">Signal</keyword>
<protein>
    <submittedName>
        <fullName evidence="15">Hepatitis A virus cellular receptor 2 homolog</fullName>
    </submittedName>
</protein>
<dbReference type="InterPro" id="IPR013783">
    <property type="entry name" value="Ig-like_fold"/>
</dbReference>
<dbReference type="GO" id="GO:0006955">
    <property type="term" value="P:immune response"/>
    <property type="evidence" value="ECO:0007669"/>
    <property type="project" value="TreeGrafter"/>
</dbReference>
<evidence type="ECO:0000256" key="9">
    <source>
        <dbReference type="ARBA" id="ARBA00023180"/>
    </source>
</evidence>
<feature type="domain" description="Ig-like" evidence="13">
    <location>
        <begin position="1"/>
        <end position="100"/>
    </location>
</feature>
<evidence type="ECO:0000256" key="12">
    <source>
        <dbReference type="SAM" id="Phobius"/>
    </source>
</evidence>
<dbReference type="Proteomes" id="UP000695023">
    <property type="component" value="Unplaced"/>
</dbReference>